<accession>A0AAE1F8M2</accession>
<feature type="transmembrane region" description="Helical" evidence="1">
    <location>
        <begin position="245"/>
        <end position="264"/>
    </location>
</feature>
<evidence type="ECO:0000313" key="2">
    <source>
        <dbReference type="EMBL" id="KAK3869669.1"/>
    </source>
</evidence>
<keyword evidence="1" id="KW-0812">Transmembrane</keyword>
<gene>
    <name evidence="2" type="ORF">Pcinc_025031</name>
</gene>
<reference evidence="2" key="1">
    <citation type="submission" date="2023-10" db="EMBL/GenBank/DDBJ databases">
        <title>Genome assemblies of two species of porcelain crab, Petrolisthes cinctipes and Petrolisthes manimaculis (Anomura: Porcellanidae).</title>
        <authorList>
            <person name="Angst P."/>
        </authorList>
    </citation>
    <scope>NUCLEOTIDE SEQUENCE</scope>
    <source>
        <strain evidence="2">PB745_01</strain>
        <tissue evidence="2">Gill</tissue>
    </source>
</reference>
<protein>
    <submittedName>
        <fullName evidence="2">Uncharacterized protein</fullName>
    </submittedName>
</protein>
<dbReference type="SUPFAM" id="SSF103473">
    <property type="entry name" value="MFS general substrate transporter"/>
    <property type="match status" value="1"/>
</dbReference>
<feature type="transmembrane region" description="Helical" evidence="1">
    <location>
        <begin position="155"/>
        <end position="175"/>
    </location>
</feature>
<dbReference type="Proteomes" id="UP001286313">
    <property type="component" value="Unassembled WGS sequence"/>
</dbReference>
<dbReference type="PANTHER" id="PTHR20765">
    <property type="entry name" value="SOLUTE CARRIER FAMILY 43 MEMBER 3-RELATED"/>
    <property type="match status" value="1"/>
</dbReference>
<keyword evidence="3" id="KW-1185">Reference proteome</keyword>
<evidence type="ECO:0000256" key="1">
    <source>
        <dbReference type="SAM" id="Phobius"/>
    </source>
</evidence>
<feature type="transmembrane region" description="Helical" evidence="1">
    <location>
        <begin position="20"/>
        <end position="41"/>
    </location>
</feature>
<dbReference type="InterPro" id="IPR027197">
    <property type="entry name" value="SLC43A3"/>
</dbReference>
<feature type="transmembrane region" description="Helical" evidence="1">
    <location>
        <begin position="214"/>
        <end position="233"/>
    </location>
</feature>
<feature type="non-terminal residue" evidence="2">
    <location>
        <position position="1"/>
    </location>
</feature>
<comment type="caution">
    <text evidence="2">The sequence shown here is derived from an EMBL/GenBank/DDBJ whole genome shotgun (WGS) entry which is preliminary data.</text>
</comment>
<proteinExistence type="predicted"/>
<sequence>MVCLCRQPETLDAIPRLQRWFVFVIGILETMLWSGVIFGWASLVHALKIQGVYSNLCAPKITPGGYNDNYTINNININNNTININNNDNNNNSIISPVTQNYEIEDFFLPESDNGTYPSCTAQDEKFALLYTVACVVYSTPGILVGYGLHHLGLAFTRIMGGLMVCCGFLLLSLTSAATPDYLWGAIVMLSVGGNTVRMAGLQFANLFPSARNTAMAIISGIFTPSAGVLMVVQSLYESGLDWHYCCWVFASASSLMIIFTPLVPRHHIPYTQH</sequence>
<name>A0AAE1F8M2_PETCI</name>
<dbReference type="InterPro" id="IPR036259">
    <property type="entry name" value="MFS_trans_sf"/>
</dbReference>
<keyword evidence="1" id="KW-1133">Transmembrane helix</keyword>
<organism evidence="2 3">
    <name type="scientific">Petrolisthes cinctipes</name>
    <name type="common">Flat porcelain crab</name>
    <dbReference type="NCBI Taxonomy" id="88211"/>
    <lineage>
        <taxon>Eukaryota</taxon>
        <taxon>Metazoa</taxon>
        <taxon>Ecdysozoa</taxon>
        <taxon>Arthropoda</taxon>
        <taxon>Crustacea</taxon>
        <taxon>Multicrustacea</taxon>
        <taxon>Malacostraca</taxon>
        <taxon>Eumalacostraca</taxon>
        <taxon>Eucarida</taxon>
        <taxon>Decapoda</taxon>
        <taxon>Pleocyemata</taxon>
        <taxon>Anomura</taxon>
        <taxon>Galatheoidea</taxon>
        <taxon>Porcellanidae</taxon>
        <taxon>Petrolisthes</taxon>
    </lineage>
</organism>
<keyword evidence="1" id="KW-0472">Membrane</keyword>
<evidence type="ECO:0000313" key="3">
    <source>
        <dbReference type="Proteomes" id="UP001286313"/>
    </source>
</evidence>
<dbReference type="PANTHER" id="PTHR20765:SF1">
    <property type="entry name" value="EQUILIBRATIVE NUCLEOBASE TRANSPORTER 1"/>
    <property type="match status" value="1"/>
</dbReference>
<feature type="transmembrane region" description="Helical" evidence="1">
    <location>
        <begin position="182"/>
        <end position="202"/>
    </location>
</feature>
<dbReference type="EMBL" id="JAWQEG010002796">
    <property type="protein sequence ID" value="KAK3869669.1"/>
    <property type="molecule type" value="Genomic_DNA"/>
</dbReference>
<feature type="transmembrane region" description="Helical" evidence="1">
    <location>
        <begin position="128"/>
        <end position="149"/>
    </location>
</feature>
<dbReference type="AlphaFoldDB" id="A0AAE1F8M2"/>